<evidence type="ECO:0008006" key="4">
    <source>
        <dbReference type="Google" id="ProtNLM"/>
    </source>
</evidence>
<name>A0A1M5AX45_9FIRM</name>
<dbReference type="AlphaFoldDB" id="A0A1M5AX45"/>
<feature type="signal peptide" evidence="1">
    <location>
        <begin position="1"/>
        <end position="22"/>
    </location>
</feature>
<dbReference type="Proteomes" id="UP000184404">
    <property type="component" value="Unassembled WGS sequence"/>
</dbReference>
<evidence type="ECO:0000313" key="2">
    <source>
        <dbReference type="EMBL" id="SHF34818.1"/>
    </source>
</evidence>
<dbReference type="EMBL" id="FQUG01000015">
    <property type="protein sequence ID" value="SHF34818.1"/>
    <property type="molecule type" value="Genomic_DNA"/>
</dbReference>
<gene>
    <name evidence="2" type="ORF">SAMN02745190_02449</name>
</gene>
<dbReference type="RefSeq" id="WP_072936533.1">
    <property type="nucleotide sequence ID" value="NZ_FQUG01000015.1"/>
</dbReference>
<keyword evidence="3" id="KW-1185">Reference proteome</keyword>
<proteinExistence type="predicted"/>
<evidence type="ECO:0000256" key="1">
    <source>
        <dbReference type="SAM" id="SignalP"/>
    </source>
</evidence>
<feature type="chain" id="PRO_5012770414" description="Rhamnogalacturonan lyase domain-containing protein" evidence="1">
    <location>
        <begin position="23"/>
        <end position="198"/>
    </location>
</feature>
<sequence>MNFKKTVAAFALSMMMMASASASTTLSGTIHLAPAGRNGVAVNSPDRSITGVAWGIGGSSKGRTARLATLQLIAMDIDMKSIPHKDIDAWYHDGVAPEGYPIFITKSAEDGTYSFEDIPQGSYYLLIIAPGQLNNWEKPLSQKKAEEKLKHYLPNWDAFSLLTLGMNDYTIKEVNILKGVNMTVDYDFNESPLKSLSK</sequence>
<keyword evidence="1" id="KW-0732">Signal</keyword>
<dbReference type="OrthoDB" id="1666054at2"/>
<evidence type="ECO:0000313" key="3">
    <source>
        <dbReference type="Proteomes" id="UP000184404"/>
    </source>
</evidence>
<organism evidence="2 3">
    <name type="scientific">Schwartzia succinivorans DSM 10502</name>
    <dbReference type="NCBI Taxonomy" id="1123243"/>
    <lineage>
        <taxon>Bacteria</taxon>
        <taxon>Bacillati</taxon>
        <taxon>Bacillota</taxon>
        <taxon>Negativicutes</taxon>
        <taxon>Selenomonadales</taxon>
        <taxon>Selenomonadaceae</taxon>
        <taxon>Schwartzia</taxon>
    </lineage>
</organism>
<protein>
    <recommendedName>
        <fullName evidence="4">Rhamnogalacturonan lyase domain-containing protein</fullName>
    </recommendedName>
</protein>
<reference evidence="2 3" key="1">
    <citation type="submission" date="2016-11" db="EMBL/GenBank/DDBJ databases">
        <authorList>
            <person name="Jaros S."/>
            <person name="Januszkiewicz K."/>
            <person name="Wedrychowicz H."/>
        </authorList>
    </citation>
    <scope>NUCLEOTIDE SEQUENCE [LARGE SCALE GENOMIC DNA]</scope>
    <source>
        <strain evidence="2 3">DSM 10502</strain>
    </source>
</reference>
<dbReference type="SUPFAM" id="SSF117074">
    <property type="entry name" value="Hypothetical protein PA1324"/>
    <property type="match status" value="1"/>
</dbReference>
<accession>A0A1M5AX45</accession>
<dbReference type="STRING" id="1123243.SAMN02745190_02449"/>